<dbReference type="GO" id="GO:0004674">
    <property type="term" value="F:protein serine/threonine kinase activity"/>
    <property type="evidence" value="ECO:0007669"/>
    <property type="project" value="UniProtKB-KW"/>
</dbReference>
<comment type="catalytic activity">
    <reaction evidence="12">
        <text>L-threonyl-[protein] + ATP = O-phospho-L-threonyl-[protein] + ADP + H(+)</text>
        <dbReference type="Rhea" id="RHEA:46608"/>
        <dbReference type="Rhea" id="RHEA-COMP:11060"/>
        <dbReference type="Rhea" id="RHEA-COMP:11605"/>
        <dbReference type="ChEBI" id="CHEBI:15378"/>
        <dbReference type="ChEBI" id="CHEBI:30013"/>
        <dbReference type="ChEBI" id="CHEBI:30616"/>
        <dbReference type="ChEBI" id="CHEBI:61977"/>
        <dbReference type="ChEBI" id="CHEBI:456216"/>
        <dbReference type="EC" id="2.7.11.1"/>
    </reaction>
</comment>
<evidence type="ECO:0000313" key="19">
    <source>
        <dbReference type="Proteomes" id="UP001153069"/>
    </source>
</evidence>
<comment type="similarity">
    <text evidence="11">Belongs to the protein kinase superfamily. Ser/Thr protein kinase family. CDPK subfamily.</text>
</comment>
<evidence type="ECO:0000256" key="14">
    <source>
        <dbReference type="PROSITE-ProRule" id="PRU10141"/>
    </source>
</evidence>
<evidence type="ECO:0000313" key="18">
    <source>
        <dbReference type="EMBL" id="CAB9506206.1"/>
    </source>
</evidence>
<dbReference type="InterPro" id="IPR011009">
    <property type="entry name" value="Kinase-like_dom_sf"/>
</dbReference>
<keyword evidence="6" id="KW-0677">Repeat</keyword>
<evidence type="ECO:0000256" key="12">
    <source>
        <dbReference type="ARBA" id="ARBA00047899"/>
    </source>
</evidence>
<dbReference type="InterPro" id="IPR008271">
    <property type="entry name" value="Ser/Thr_kinase_AS"/>
</dbReference>
<organism evidence="18 19">
    <name type="scientific">Seminavis robusta</name>
    <dbReference type="NCBI Taxonomy" id="568900"/>
    <lineage>
        <taxon>Eukaryota</taxon>
        <taxon>Sar</taxon>
        <taxon>Stramenopiles</taxon>
        <taxon>Ochrophyta</taxon>
        <taxon>Bacillariophyta</taxon>
        <taxon>Bacillariophyceae</taxon>
        <taxon>Bacillariophycidae</taxon>
        <taxon>Naviculales</taxon>
        <taxon>Naviculaceae</taxon>
        <taxon>Seminavis</taxon>
    </lineage>
</organism>
<keyword evidence="7 14" id="KW-0547">Nucleotide-binding</keyword>
<feature type="domain" description="Protein kinase" evidence="16">
    <location>
        <begin position="38"/>
        <end position="295"/>
    </location>
</feature>
<protein>
    <recommendedName>
        <fullName evidence="2">non-specific serine/threonine protein kinase</fullName>
        <ecNumber evidence="2">2.7.11.1</ecNumber>
    </recommendedName>
</protein>
<dbReference type="PROSITE" id="PS50011">
    <property type="entry name" value="PROTEIN_KINASE_DOM"/>
    <property type="match status" value="1"/>
</dbReference>
<dbReference type="SUPFAM" id="SSF56112">
    <property type="entry name" value="Protein kinase-like (PK-like)"/>
    <property type="match status" value="1"/>
</dbReference>
<evidence type="ECO:0000256" key="6">
    <source>
        <dbReference type="ARBA" id="ARBA00022737"/>
    </source>
</evidence>
<dbReference type="InterPro" id="IPR017441">
    <property type="entry name" value="Protein_kinase_ATP_BS"/>
</dbReference>
<sequence>MPSASAPINRRGSMQDESVKFHARDFLSVKQEDLLADYEMGDVLGEGGFGLVYSCVHRETGAERAVKMLQKDPDRPQIQANIINEFNVLKDLDHPNLVKVYDLYQDEECFFIVTDLYMGGDVFDVLEEKGPLSEEDAAVVMNNLLGCVNYFHKRNLVHRDLKPENILLDAKQSYSDIKVIDFGLARYTKEFGDELRGLVGSAYYVAPQVIEGDYTHKCDLWSCGVIAYALISGFAPFDASTDGAVLELVYDGRYDFDDEEWDPISELAKDFITQLLEYDEADRPSAEEALQHPWLRRCRKSPRMNNALVRSNSRNSLRDLSKFESKSNKLKQAACAMIASQLLTNEEKELVDDAFRALDKSCQGEITKKDLNSSFVDLFGDDSSDEEDGSDDDEDMDQSQASHAELVDNIFEQVNFSGSGAIQYSEFAVVMILEKNMVTDDKLRACFKFFDLDDKGFIGKEDVGAVLKLGNRGCHKIMQMTASGRKRDKITFDDFKKCILPERPQKPSGPPKRGLLGDDNKNFKGPLGGPMDESSRARRPSFMDEESSRRRGPMDESSRRTKLGRSNVGPSATTRIGPAKKINRLASLEEVKE</sequence>
<evidence type="ECO:0000256" key="11">
    <source>
        <dbReference type="ARBA" id="ARBA00024334"/>
    </source>
</evidence>
<dbReference type="SUPFAM" id="SSF47473">
    <property type="entry name" value="EF-hand"/>
    <property type="match status" value="1"/>
</dbReference>
<dbReference type="CDD" id="cd05117">
    <property type="entry name" value="STKc_CAMK"/>
    <property type="match status" value="1"/>
</dbReference>
<comment type="cofactor">
    <cofactor evidence="1">
        <name>Mg(2+)</name>
        <dbReference type="ChEBI" id="CHEBI:18420"/>
    </cofactor>
</comment>
<accession>A0A9N8DSX5</accession>
<dbReference type="PROSITE" id="PS00108">
    <property type="entry name" value="PROTEIN_KINASE_ST"/>
    <property type="match status" value="1"/>
</dbReference>
<dbReference type="Gene3D" id="3.30.200.20">
    <property type="entry name" value="Phosphorylase Kinase, domain 1"/>
    <property type="match status" value="1"/>
</dbReference>
<evidence type="ECO:0000259" key="16">
    <source>
        <dbReference type="PROSITE" id="PS50011"/>
    </source>
</evidence>
<evidence type="ECO:0000256" key="4">
    <source>
        <dbReference type="ARBA" id="ARBA00022679"/>
    </source>
</evidence>
<dbReference type="FunFam" id="1.10.510.10:FF:000571">
    <property type="entry name" value="Maternal embryonic leucine zipper kinase"/>
    <property type="match status" value="1"/>
</dbReference>
<reference evidence="18" key="1">
    <citation type="submission" date="2020-06" db="EMBL/GenBank/DDBJ databases">
        <authorList>
            <consortium name="Plant Systems Biology data submission"/>
        </authorList>
    </citation>
    <scope>NUCLEOTIDE SEQUENCE</scope>
    <source>
        <strain evidence="18">D6</strain>
    </source>
</reference>
<keyword evidence="5" id="KW-0479">Metal-binding</keyword>
<proteinExistence type="inferred from homology"/>
<dbReference type="GO" id="GO:0005509">
    <property type="term" value="F:calcium ion binding"/>
    <property type="evidence" value="ECO:0007669"/>
    <property type="project" value="InterPro"/>
</dbReference>
<evidence type="ECO:0000256" key="3">
    <source>
        <dbReference type="ARBA" id="ARBA00022527"/>
    </source>
</evidence>
<evidence type="ECO:0000256" key="15">
    <source>
        <dbReference type="SAM" id="MobiDB-lite"/>
    </source>
</evidence>
<feature type="binding site" evidence="14">
    <location>
        <position position="67"/>
    </location>
    <ligand>
        <name>ATP</name>
        <dbReference type="ChEBI" id="CHEBI:30616"/>
    </ligand>
</feature>
<dbReference type="InterPro" id="IPR000719">
    <property type="entry name" value="Prot_kinase_dom"/>
</dbReference>
<keyword evidence="8 18" id="KW-0418">Kinase</keyword>
<evidence type="ECO:0000256" key="8">
    <source>
        <dbReference type="ARBA" id="ARBA00022777"/>
    </source>
</evidence>
<keyword evidence="4" id="KW-0808">Transferase</keyword>
<keyword evidence="10 14" id="KW-0067">ATP-binding</keyword>
<keyword evidence="19" id="KW-1185">Reference proteome</keyword>
<feature type="domain" description="EF-hand" evidence="17">
    <location>
        <begin position="346"/>
        <end position="381"/>
    </location>
</feature>
<evidence type="ECO:0000256" key="9">
    <source>
        <dbReference type="ARBA" id="ARBA00022837"/>
    </source>
</evidence>
<dbReference type="OrthoDB" id="40902at2759"/>
<keyword evidence="3" id="KW-0723">Serine/threonine-protein kinase</keyword>
<dbReference type="PANTHER" id="PTHR24349">
    <property type="entry name" value="SERINE/THREONINE-PROTEIN KINASE"/>
    <property type="match status" value="1"/>
</dbReference>
<name>A0A9N8DSX5_9STRA</name>
<dbReference type="InterPro" id="IPR011992">
    <property type="entry name" value="EF-hand-dom_pair"/>
</dbReference>
<dbReference type="SMART" id="SM00054">
    <property type="entry name" value="EFh"/>
    <property type="match status" value="3"/>
</dbReference>
<dbReference type="Gene3D" id="1.10.510.10">
    <property type="entry name" value="Transferase(Phosphotransferase) domain 1"/>
    <property type="match status" value="1"/>
</dbReference>
<dbReference type="FunFam" id="3.30.200.20:FF:000315">
    <property type="entry name" value="Calcium-dependent protein kinase 3"/>
    <property type="match status" value="1"/>
</dbReference>
<feature type="domain" description="EF-hand" evidence="17">
    <location>
        <begin position="438"/>
        <end position="473"/>
    </location>
</feature>
<comment type="catalytic activity">
    <reaction evidence="13">
        <text>L-seryl-[protein] + ATP = O-phospho-L-seryl-[protein] + ADP + H(+)</text>
        <dbReference type="Rhea" id="RHEA:17989"/>
        <dbReference type="Rhea" id="RHEA-COMP:9863"/>
        <dbReference type="Rhea" id="RHEA-COMP:11604"/>
        <dbReference type="ChEBI" id="CHEBI:15378"/>
        <dbReference type="ChEBI" id="CHEBI:29999"/>
        <dbReference type="ChEBI" id="CHEBI:30616"/>
        <dbReference type="ChEBI" id="CHEBI:83421"/>
        <dbReference type="ChEBI" id="CHEBI:456216"/>
        <dbReference type="EC" id="2.7.11.1"/>
    </reaction>
</comment>
<dbReference type="EMBL" id="CAICTM010000257">
    <property type="protein sequence ID" value="CAB9506206.1"/>
    <property type="molecule type" value="Genomic_DNA"/>
</dbReference>
<comment type="caution">
    <text evidence="18">The sequence shown here is derived from an EMBL/GenBank/DDBJ whole genome shotgun (WGS) entry which is preliminary data.</text>
</comment>
<dbReference type="Gene3D" id="1.10.238.10">
    <property type="entry name" value="EF-hand"/>
    <property type="match status" value="2"/>
</dbReference>
<feature type="region of interest" description="Disordered" evidence="15">
    <location>
        <begin position="499"/>
        <end position="593"/>
    </location>
</feature>
<dbReference type="PROSITE" id="PS50222">
    <property type="entry name" value="EF_HAND_2"/>
    <property type="match status" value="2"/>
</dbReference>
<evidence type="ECO:0000256" key="10">
    <source>
        <dbReference type="ARBA" id="ARBA00022840"/>
    </source>
</evidence>
<feature type="compositionally biased region" description="Basic and acidic residues" evidence="15">
    <location>
        <begin position="546"/>
        <end position="559"/>
    </location>
</feature>
<evidence type="ECO:0000256" key="7">
    <source>
        <dbReference type="ARBA" id="ARBA00022741"/>
    </source>
</evidence>
<keyword evidence="9" id="KW-0106">Calcium</keyword>
<gene>
    <name evidence="18" type="ORF">SEMRO_258_G101100.1</name>
</gene>
<evidence type="ECO:0000256" key="2">
    <source>
        <dbReference type="ARBA" id="ARBA00012513"/>
    </source>
</evidence>
<evidence type="ECO:0000256" key="1">
    <source>
        <dbReference type="ARBA" id="ARBA00001946"/>
    </source>
</evidence>
<dbReference type="InterPro" id="IPR002048">
    <property type="entry name" value="EF_hand_dom"/>
</dbReference>
<evidence type="ECO:0000259" key="17">
    <source>
        <dbReference type="PROSITE" id="PS50222"/>
    </source>
</evidence>
<dbReference type="SMART" id="SM00220">
    <property type="entry name" value="S_TKc"/>
    <property type="match status" value="1"/>
</dbReference>
<dbReference type="PROSITE" id="PS00107">
    <property type="entry name" value="PROTEIN_KINASE_ATP"/>
    <property type="match status" value="1"/>
</dbReference>
<dbReference type="Proteomes" id="UP001153069">
    <property type="component" value="Unassembled WGS sequence"/>
</dbReference>
<dbReference type="AlphaFoldDB" id="A0A9N8DSX5"/>
<dbReference type="GO" id="GO:0005524">
    <property type="term" value="F:ATP binding"/>
    <property type="evidence" value="ECO:0007669"/>
    <property type="project" value="UniProtKB-UniRule"/>
</dbReference>
<evidence type="ECO:0000256" key="5">
    <source>
        <dbReference type="ARBA" id="ARBA00022723"/>
    </source>
</evidence>
<dbReference type="InterPro" id="IPR050205">
    <property type="entry name" value="CDPK_Ser/Thr_kinases"/>
</dbReference>
<dbReference type="Pfam" id="PF00069">
    <property type="entry name" value="Pkinase"/>
    <property type="match status" value="1"/>
</dbReference>
<dbReference type="EC" id="2.7.11.1" evidence="2"/>
<evidence type="ECO:0000256" key="13">
    <source>
        <dbReference type="ARBA" id="ARBA00048679"/>
    </source>
</evidence>